<keyword evidence="4" id="KW-1185">Reference proteome</keyword>
<dbReference type="PROSITE" id="PS51384">
    <property type="entry name" value="FAD_FR"/>
    <property type="match status" value="1"/>
</dbReference>
<sequence length="341" mass="37180">MSKVIIRDAGVEFDAEDNESVLEAAIRHGFDYPRGCQNGVCGDCKSVLVSGRINQAPVSKMVLSDQERKEGLFLACKSKVQTDCVVVPCLRENLSEQSNINGRISSIDRVGRDVAIVRVKTDQLFSDYHPGQYANVNFGNLPAREYSFANCRGDHHLEFHIRKVAGGRVSTHVHDRASIGDPVSITGPFGFAYLRPKTRGLLVLIASGTGLAPIKSILHAAVQAKYADTVHVYQSAQCEEGHYLVEEIRQLCGQLRDANHFRTSGEAETGATAREQLLALLDANYTVLANATAFLCGSPAIVEACRRALVSKSLPQDRCYADAFVMRTPTTEQVSPPMLSG</sequence>
<dbReference type="Gene3D" id="3.40.50.80">
    <property type="entry name" value="Nucleotide-binding domain of ferredoxin-NADP reductase (FNR) module"/>
    <property type="match status" value="1"/>
</dbReference>
<evidence type="ECO:0000259" key="1">
    <source>
        <dbReference type="PROSITE" id="PS51085"/>
    </source>
</evidence>
<dbReference type="PANTHER" id="PTHR47354:SF5">
    <property type="entry name" value="PROTEIN RFBI"/>
    <property type="match status" value="1"/>
</dbReference>
<dbReference type="GO" id="GO:0051536">
    <property type="term" value="F:iron-sulfur cluster binding"/>
    <property type="evidence" value="ECO:0007669"/>
    <property type="project" value="InterPro"/>
</dbReference>
<dbReference type="SUPFAM" id="SSF63380">
    <property type="entry name" value="Riboflavin synthase domain-like"/>
    <property type="match status" value="1"/>
</dbReference>
<dbReference type="STRING" id="51670.SAMN04488557_1742"/>
<dbReference type="Pfam" id="PF00970">
    <property type="entry name" value="FAD_binding_6"/>
    <property type="match status" value="1"/>
</dbReference>
<dbReference type="Proteomes" id="UP000199423">
    <property type="component" value="Unassembled WGS sequence"/>
</dbReference>
<dbReference type="Pfam" id="PF00175">
    <property type="entry name" value="NAD_binding_1"/>
    <property type="match status" value="1"/>
</dbReference>
<dbReference type="CDD" id="cd00207">
    <property type="entry name" value="fer2"/>
    <property type="match status" value="1"/>
</dbReference>
<dbReference type="InterPro" id="IPR050415">
    <property type="entry name" value="MRET"/>
</dbReference>
<dbReference type="RefSeq" id="WP_092867093.1">
    <property type="nucleotide sequence ID" value="NZ_FPCH01000002.1"/>
</dbReference>
<feature type="domain" description="FAD-binding FR-type" evidence="2">
    <location>
        <begin position="97"/>
        <end position="195"/>
    </location>
</feature>
<organism evidence="3 4">
    <name type="scientific">Hyphomicrobium facile</name>
    <dbReference type="NCBI Taxonomy" id="51670"/>
    <lineage>
        <taxon>Bacteria</taxon>
        <taxon>Pseudomonadati</taxon>
        <taxon>Pseudomonadota</taxon>
        <taxon>Alphaproteobacteria</taxon>
        <taxon>Hyphomicrobiales</taxon>
        <taxon>Hyphomicrobiaceae</taxon>
        <taxon>Hyphomicrobium</taxon>
    </lineage>
</organism>
<reference evidence="4" key="1">
    <citation type="submission" date="2016-10" db="EMBL/GenBank/DDBJ databases">
        <authorList>
            <person name="Varghese N."/>
            <person name="Submissions S."/>
        </authorList>
    </citation>
    <scope>NUCLEOTIDE SEQUENCE [LARGE SCALE GENOMIC DNA]</scope>
    <source>
        <strain evidence="4">DSM 1565</strain>
    </source>
</reference>
<evidence type="ECO:0000313" key="3">
    <source>
        <dbReference type="EMBL" id="SFV32836.1"/>
    </source>
</evidence>
<dbReference type="Gene3D" id="2.40.30.10">
    <property type="entry name" value="Translation factors"/>
    <property type="match status" value="1"/>
</dbReference>
<dbReference type="InterPro" id="IPR001041">
    <property type="entry name" value="2Fe-2S_ferredoxin-type"/>
</dbReference>
<dbReference type="GO" id="GO:0016491">
    <property type="term" value="F:oxidoreductase activity"/>
    <property type="evidence" value="ECO:0007669"/>
    <property type="project" value="InterPro"/>
</dbReference>
<dbReference type="OrthoDB" id="9806195at2"/>
<gene>
    <name evidence="3" type="ORF">SAMN04488557_1742</name>
</gene>
<dbReference type="SUPFAM" id="SSF54292">
    <property type="entry name" value="2Fe-2S ferredoxin-like"/>
    <property type="match status" value="1"/>
</dbReference>
<dbReference type="Pfam" id="PF00111">
    <property type="entry name" value="Fer2"/>
    <property type="match status" value="1"/>
</dbReference>
<evidence type="ECO:0000259" key="2">
    <source>
        <dbReference type="PROSITE" id="PS51384"/>
    </source>
</evidence>
<proteinExistence type="predicted"/>
<dbReference type="InterPro" id="IPR039261">
    <property type="entry name" value="FNR_nucleotide-bd"/>
</dbReference>
<dbReference type="InterPro" id="IPR017927">
    <property type="entry name" value="FAD-bd_FR_type"/>
</dbReference>
<dbReference type="InterPro" id="IPR008333">
    <property type="entry name" value="Cbr1-like_FAD-bd_dom"/>
</dbReference>
<dbReference type="InterPro" id="IPR017938">
    <property type="entry name" value="Riboflavin_synthase-like_b-brl"/>
</dbReference>
<dbReference type="InterPro" id="IPR012675">
    <property type="entry name" value="Beta-grasp_dom_sf"/>
</dbReference>
<feature type="domain" description="2Fe-2S ferredoxin-type" evidence="1">
    <location>
        <begin position="1"/>
        <end position="93"/>
    </location>
</feature>
<dbReference type="AlphaFoldDB" id="A0A1I7NE60"/>
<accession>A0A1I7NE60</accession>
<name>A0A1I7NE60_9HYPH</name>
<protein>
    <submittedName>
        <fullName evidence="3">CDP-4-dehydro-6-deoxyglucose reductase</fullName>
    </submittedName>
</protein>
<dbReference type="Gene3D" id="3.10.20.30">
    <property type="match status" value="1"/>
</dbReference>
<dbReference type="PRINTS" id="PR00410">
    <property type="entry name" value="PHEHYDRXLASE"/>
</dbReference>
<dbReference type="InterPro" id="IPR036010">
    <property type="entry name" value="2Fe-2S_ferredoxin-like_sf"/>
</dbReference>
<dbReference type="PROSITE" id="PS51085">
    <property type="entry name" value="2FE2S_FER_2"/>
    <property type="match status" value="1"/>
</dbReference>
<dbReference type="PANTHER" id="PTHR47354">
    <property type="entry name" value="NADH OXIDOREDUCTASE HCR"/>
    <property type="match status" value="1"/>
</dbReference>
<dbReference type="EMBL" id="FPCH01000002">
    <property type="protein sequence ID" value="SFV32836.1"/>
    <property type="molecule type" value="Genomic_DNA"/>
</dbReference>
<dbReference type="SUPFAM" id="SSF52343">
    <property type="entry name" value="Ferredoxin reductase-like, C-terminal NADP-linked domain"/>
    <property type="match status" value="1"/>
</dbReference>
<dbReference type="InterPro" id="IPR001433">
    <property type="entry name" value="OxRdtase_FAD/NAD-bd"/>
</dbReference>
<evidence type="ECO:0000313" key="4">
    <source>
        <dbReference type="Proteomes" id="UP000199423"/>
    </source>
</evidence>